<proteinExistence type="predicted"/>
<protein>
    <submittedName>
        <fullName evidence="1">AraC family transcriptional regulator</fullName>
    </submittedName>
</protein>
<organism evidence="1 2">
    <name type="scientific">Vibrio agarilyticus</name>
    <dbReference type="NCBI Taxonomy" id="2726741"/>
    <lineage>
        <taxon>Bacteria</taxon>
        <taxon>Pseudomonadati</taxon>
        <taxon>Pseudomonadota</taxon>
        <taxon>Gammaproteobacteria</taxon>
        <taxon>Vibrionales</taxon>
        <taxon>Vibrionaceae</taxon>
        <taxon>Vibrio</taxon>
    </lineage>
</organism>
<accession>A0A7X8YFI9</accession>
<evidence type="ECO:0000313" key="1">
    <source>
        <dbReference type="EMBL" id="NLS11709.1"/>
    </source>
</evidence>
<gene>
    <name evidence="1" type="ORF">HGP28_02250</name>
</gene>
<keyword evidence="2" id="KW-1185">Reference proteome</keyword>
<dbReference type="Proteomes" id="UP000535589">
    <property type="component" value="Unassembled WGS sequence"/>
</dbReference>
<reference evidence="1 2" key="1">
    <citation type="submission" date="2020-04" db="EMBL/GenBank/DDBJ databases">
        <title>Vibrio sp. SM6, a novel species isolated from seawater.</title>
        <authorList>
            <person name="Wang X."/>
        </authorList>
    </citation>
    <scope>NUCLEOTIDE SEQUENCE [LARGE SCALE GENOMIC DNA]</scope>
    <source>
        <strain evidence="1 2">SM6</strain>
    </source>
</reference>
<dbReference type="RefSeq" id="WP_168834822.1">
    <property type="nucleotide sequence ID" value="NZ_JABAIK010000002.1"/>
</dbReference>
<comment type="caution">
    <text evidence="1">The sequence shown here is derived from an EMBL/GenBank/DDBJ whole genome shotgun (WGS) entry which is preliminary data.</text>
</comment>
<name>A0A7X8YFI9_9VIBR</name>
<evidence type="ECO:0000313" key="2">
    <source>
        <dbReference type="Proteomes" id="UP000535589"/>
    </source>
</evidence>
<sequence length="226" mass="25798">MNYAIEFFSSHYDHLHSTSRKRTLKHVWLRVRSGLALIKLGKTEFAVEPNQLFWLPQDCLSAVTFLPNSHIDQCHFSVRLNDRFSHQAGFVTSTPLVSALFDTLVDFQECDANMPNDKAEARHELLVVLKRQATQITPLLTENSLTQHLTQWQAKLLKGVLPQTDQPQTDKDSALSQELKLALLVREAQKRRLSGQAHDVIVEQLFDNNESQYQQATSLVLGEPLR</sequence>
<dbReference type="AlphaFoldDB" id="A0A7X8YFI9"/>
<dbReference type="EMBL" id="JABAIK010000002">
    <property type="protein sequence ID" value="NLS11709.1"/>
    <property type="molecule type" value="Genomic_DNA"/>
</dbReference>